<dbReference type="InterPro" id="IPR026564">
    <property type="entry name" value="Transcrip_reg_TACO1-like_dom3"/>
</dbReference>
<reference evidence="8 9" key="1">
    <citation type="journal article" date="2014" name="Genome Biol. Evol.">
        <title>Molecular evolution of the substrate utilization strategies and putative virulence factors in mosquito-associated Spiroplasma species.</title>
        <authorList>
            <person name="Chang T.H."/>
            <person name="Lo W.S."/>
            <person name="Ku C."/>
            <person name="Chen L.L."/>
            <person name="Kuo C.H."/>
        </authorList>
    </citation>
    <scope>NUCLEOTIDE SEQUENCE [LARGE SCALE GENOMIC DNA]</scope>
    <source>
        <strain evidence="8">Ar-1343</strain>
    </source>
</reference>
<dbReference type="KEGG" id="ssab:SSABA_v1c02380"/>
<evidence type="ECO:0000259" key="7">
    <source>
        <dbReference type="Pfam" id="PF20772"/>
    </source>
</evidence>
<gene>
    <name evidence="8" type="ORF">SSABA_v1c02380</name>
</gene>
<dbReference type="AlphaFoldDB" id="W6A9W0"/>
<evidence type="ECO:0000313" key="8">
    <source>
        <dbReference type="EMBL" id="AHI53650.1"/>
    </source>
</evidence>
<dbReference type="Gene3D" id="1.10.10.200">
    <property type="match status" value="1"/>
</dbReference>
<dbReference type="Pfam" id="PF01709">
    <property type="entry name" value="Transcrip_reg"/>
    <property type="match status" value="1"/>
</dbReference>
<evidence type="ECO:0000313" key="9">
    <source>
        <dbReference type="Proteomes" id="UP000019265"/>
    </source>
</evidence>
<evidence type="ECO:0000259" key="6">
    <source>
        <dbReference type="Pfam" id="PF01709"/>
    </source>
</evidence>
<comment type="similarity">
    <text evidence="1 5">Belongs to the TACO1 family.</text>
</comment>
<keyword evidence="2 5" id="KW-0805">Transcription regulation</keyword>
<keyword evidence="4 5" id="KW-0804">Transcription</keyword>
<dbReference type="Gene3D" id="3.30.70.980">
    <property type="match status" value="2"/>
</dbReference>
<dbReference type="InterPro" id="IPR049083">
    <property type="entry name" value="TACO1_YebC_N"/>
</dbReference>
<dbReference type="OrthoDB" id="9781053at2"/>
<evidence type="ECO:0000256" key="4">
    <source>
        <dbReference type="ARBA" id="ARBA00023163"/>
    </source>
</evidence>
<keyword evidence="5" id="KW-0963">Cytoplasm</keyword>
<dbReference type="EMBL" id="CP006934">
    <property type="protein sequence ID" value="AHI53650.1"/>
    <property type="molecule type" value="Genomic_DNA"/>
</dbReference>
<proteinExistence type="inferred from homology"/>
<comment type="subcellular location">
    <subcellularLocation>
        <location evidence="5">Cytoplasm</location>
    </subcellularLocation>
</comment>
<dbReference type="PANTHER" id="PTHR12532:SF0">
    <property type="entry name" value="TRANSLATIONAL ACTIVATOR OF CYTOCHROME C OXIDASE 1"/>
    <property type="match status" value="1"/>
</dbReference>
<organism evidence="8 9">
    <name type="scientific">Spiroplasma sabaudiense Ar-1343</name>
    <dbReference type="NCBI Taxonomy" id="1276257"/>
    <lineage>
        <taxon>Bacteria</taxon>
        <taxon>Bacillati</taxon>
        <taxon>Mycoplasmatota</taxon>
        <taxon>Mollicutes</taxon>
        <taxon>Entomoplasmatales</taxon>
        <taxon>Spiroplasmataceae</taxon>
        <taxon>Spiroplasma</taxon>
    </lineage>
</organism>
<dbReference type="PATRIC" id="fig|1276257.3.peg.244"/>
<dbReference type="Proteomes" id="UP000019265">
    <property type="component" value="Chromosome"/>
</dbReference>
<dbReference type="HAMAP" id="MF_00693">
    <property type="entry name" value="Transcrip_reg_TACO1"/>
    <property type="match status" value="1"/>
</dbReference>
<feature type="domain" description="TACO1/YebC-like second and third" evidence="6">
    <location>
        <begin position="82"/>
        <end position="236"/>
    </location>
</feature>
<dbReference type="HOGENOM" id="CLU_062974_2_0_14"/>
<keyword evidence="9" id="KW-1185">Reference proteome</keyword>
<sequence>MGRAHEVRKADMAKTAAMKSAIYGRAAKEIYMAAKQGGTDPNANLALRSAIDKAKSKQVPTDTIERAIKKAAGVSNESFLSNRYEGYGPGNVAIIVDSLTSNVNRAIAEIKDVFKKNDGKIGVSGSVSHMFQATSVFAFDSFTTEEILEKLMELDIPVNDVFSQEEMTFVYAPFAAFNQVRQALDNIGVKEYKIAETTMLPNDEVQITDVDKKASFNRLIDRLNELEDVQEVYHNFTE</sequence>
<dbReference type="InterPro" id="IPR029072">
    <property type="entry name" value="YebC-like"/>
</dbReference>
<keyword evidence="3 5" id="KW-0238">DNA-binding</keyword>
<dbReference type="RefSeq" id="WP_025250786.1">
    <property type="nucleotide sequence ID" value="NZ_CP006934.1"/>
</dbReference>
<dbReference type="GO" id="GO:0005829">
    <property type="term" value="C:cytosol"/>
    <property type="evidence" value="ECO:0007669"/>
    <property type="project" value="TreeGrafter"/>
</dbReference>
<feature type="domain" description="TACO1/YebC-like N-terminal" evidence="7">
    <location>
        <begin position="5"/>
        <end position="73"/>
    </location>
</feature>
<evidence type="ECO:0000256" key="5">
    <source>
        <dbReference type="HAMAP-Rule" id="MF_00693"/>
    </source>
</evidence>
<dbReference type="PANTHER" id="PTHR12532">
    <property type="entry name" value="TRANSLATIONAL ACTIVATOR OF CYTOCHROME C OXIDASE 1"/>
    <property type="match status" value="1"/>
</dbReference>
<dbReference type="NCBIfam" id="NF009044">
    <property type="entry name" value="PRK12378.1"/>
    <property type="match status" value="1"/>
</dbReference>
<evidence type="ECO:0000256" key="2">
    <source>
        <dbReference type="ARBA" id="ARBA00023015"/>
    </source>
</evidence>
<protein>
    <recommendedName>
        <fullName evidence="5">Probable transcriptional regulatory protein SSABA_v1c02380</fullName>
    </recommendedName>
</protein>
<dbReference type="InterPro" id="IPR002876">
    <property type="entry name" value="Transcrip_reg_TACO1-like"/>
</dbReference>
<name>W6A9W0_9MOLU</name>
<dbReference type="GO" id="GO:0006355">
    <property type="term" value="P:regulation of DNA-templated transcription"/>
    <property type="evidence" value="ECO:0007669"/>
    <property type="project" value="UniProtKB-UniRule"/>
</dbReference>
<dbReference type="STRING" id="1276257.SSABA_v1c02380"/>
<dbReference type="eggNOG" id="COG0217">
    <property type="taxonomic scope" value="Bacteria"/>
</dbReference>
<dbReference type="SUPFAM" id="SSF75625">
    <property type="entry name" value="YebC-like"/>
    <property type="match status" value="1"/>
</dbReference>
<evidence type="ECO:0000256" key="1">
    <source>
        <dbReference type="ARBA" id="ARBA00008724"/>
    </source>
</evidence>
<dbReference type="InterPro" id="IPR017856">
    <property type="entry name" value="Integrase-like_N"/>
</dbReference>
<dbReference type="GO" id="GO:0003677">
    <property type="term" value="F:DNA binding"/>
    <property type="evidence" value="ECO:0007669"/>
    <property type="project" value="UniProtKB-UniRule"/>
</dbReference>
<dbReference type="Pfam" id="PF20772">
    <property type="entry name" value="TACO1_YebC_N"/>
    <property type="match status" value="1"/>
</dbReference>
<accession>W6A9W0</accession>
<evidence type="ECO:0000256" key="3">
    <source>
        <dbReference type="ARBA" id="ARBA00023125"/>
    </source>
</evidence>
<dbReference type="InterPro" id="IPR048300">
    <property type="entry name" value="TACO1_YebC-like_2nd/3rd_dom"/>
</dbReference>